<comment type="catalytic activity">
    <reaction evidence="9">
        <text>(2R)-3-phosphoglycerate + UDP-alpha-D-glucose = (2R)-2-O-(alpha-D-glucopyranosyl)-3-phospho-glycerate + UDP + H(+)</text>
        <dbReference type="Rhea" id="RHEA:31319"/>
        <dbReference type="ChEBI" id="CHEBI:15378"/>
        <dbReference type="ChEBI" id="CHEBI:58223"/>
        <dbReference type="ChEBI" id="CHEBI:58272"/>
        <dbReference type="ChEBI" id="CHEBI:58885"/>
        <dbReference type="ChEBI" id="CHEBI:62600"/>
        <dbReference type="EC" id="2.4.1.266"/>
    </reaction>
    <physiologicalReaction direction="left-to-right" evidence="9">
        <dbReference type="Rhea" id="RHEA:31320"/>
    </physiologicalReaction>
</comment>
<comment type="cofactor">
    <cofactor evidence="2">
        <name>Mg(2+)</name>
        <dbReference type="ChEBI" id="CHEBI:18420"/>
    </cofactor>
</comment>
<evidence type="ECO:0000256" key="9">
    <source>
        <dbReference type="ARBA" id="ARBA00048689"/>
    </source>
</evidence>
<evidence type="ECO:0000256" key="2">
    <source>
        <dbReference type="ARBA" id="ARBA00001946"/>
    </source>
</evidence>
<sequence length="268" mass="28139">MSPGMPTHVPRVAVVIPARDEAARVASTVRAAAKVPGVDLVVVVDDGSGDATAQRAQEAGAVVVGHRRSRGKAAAMTTGAKTVAAIDSREDRTAPRHLLFLDADLEESAAEAERLLRPVLDGAADMTIATMPAQSGGAGGGHGFVVRLARSGISQATGWEATQPLCGQRCLTRSAFDLASPLAFGFGVEVGLTIDLLRKGFRVVEVPVAFQHRVTGSDWRGQIHRGKQWLHVAGALLRRGSLPVRPLLSLLPIPAARVGRGNRNRAGR</sequence>
<evidence type="ECO:0000256" key="1">
    <source>
        <dbReference type="ARBA" id="ARBA00001936"/>
    </source>
</evidence>
<gene>
    <name evidence="12" type="ORF">HEB94_001996</name>
</gene>
<dbReference type="InterPro" id="IPR001173">
    <property type="entry name" value="Glyco_trans_2-like"/>
</dbReference>
<evidence type="ECO:0000313" key="13">
    <source>
        <dbReference type="Proteomes" id="UP000638648"/>
    </source>
</evidence>
<name>A0A927RJ16_9ACTN</name>
<proteinExistence type="inferred from homology"/>
<dbReference type="SUPFAM" id="SSF53448">
    <property type="entry name" value="Nucleotide-diphospho-sugar transferases"/>
    <property type="match status" value="1"/>
</dbReference>
<dbReference type="Gene3D" id="3.90.550.10">
    <property type="entry name" value="Spore Coat Polysaccharide Biosynthesis Protein SpsA, Chain A"/>
    <property type="match status" value="1"/>
</dbReference>
<protein>
    <recommendedName>
        <fullName evidence="8">Glucosyl-3-phosphoglycerate synthase</fullName>
        <ecNumber evidence="7">2.4.1.266</ecNumber>
    </recommendedName>
</protein>
<organism evidence="12 13">
    <name type="scientific">Actinopolymorpha pittospori</name>
    <dbReference type="NCBI Taxonomy" id="648752"/>
    <lineage>
        <taxon>Bacteria</taxon>
        <taxon>Bacillati</taxon>
        <taxon>Actinomycetota</taxon>
        <taxon>Actinomycetes</taxon>
        <taxon>Propionibacteriales</taxon>
        <taxon>Actinopolymorphaceae</taxon>
        <taxon>Actinopolymorpha</taxon>
    </lineage>
</organism>
<evidence type="ECO:0000256" key="6">
    <source>
        <dbReference type="ARBA" id="ARBA00022842"/>
    </source>
</evidence>
<dbReference type="InterPro" id="IPR029044">
    <property type="entry name" value="Nucleotide-diphossugar_trans"/>
</dbReference>
<dbReference type="Proteomes" id="UP000638648">
    <property type="component" value="Unassembled WGS sequence"/>
</dbReference>
<comment type="cofactor">
    <cofactor evidence="1">
        <name>Mn(2+)</name>
        <dbReference type="ChEBI" id="CHEBI:29035"/>
    </cofactor>
</comment>
<comment type="similarity">
    <text evidence="3">Belongs to the glycosyltransferase 2 family.</text>
</comment>
<evidence type="ECO:0000256" key="7">
    <source>
        <dbReference type="ARBA" id="ARBA00039022"/>
    </source>
</evidence>
<dbReference type="GO" id="GO:0016757">
    <property type="term" value="F:glycosyltransferase activity"/>
    <property type="evidence" value="ECO:0007669"/>
    <property type="project" value="UniProtKB-KW"/>
</dbReference>
<dbReference type="RefSeq" id="WP_337917556.1">
    <property type="nucleotide sequence ID" value="NZ_BAABJL010000133.1"/>
</dbReference>
<dbReference type="AlphaFoldDB" id="A0A927RJ16"/>
<dbReference type="PANTHER" id="PTHR48090">
    <property type="entry name" value="UNDECAPRENYL-PHOSPHATE 4-DEOXY-4-FORMAMIDO-L-ARABINOSE TRANSFERASE-RELATED"/>
    <property type="match status" value="1"/>
</dbReference>
<evidence type="ECO:0000259" key="11">
    <source>
        <dbReference type="Pfam" id="PF00535"/>
    </source>
</evidence>
<dbReference type="InterPro" id="IPR050256">
    <property type="entry name" value="Glycosyltransferase_2"/>
</dbReference>
<evidence type="ECO:0000256" key="10">
    <source>
        <dbReference type="ARBA" id="ARBA00048997"/>
    </source>
</evidence>
<keyword evidence="4" id="KW-0328">Glycosyltransferase</keyword>
<keyword evidence="13" id="KW-1185">Reference proteome</keyword>
<evidence type="ECO:0000256" key="4">
    <source>
        <dbReference type="ARBA" id="ARBA00022676"/>
    </source>
</evidence>
<comment type="caution">
    <text evidence="12">The sequence shown here is derived from an EMBL/GenBank/DDBJ whole genome shotgun (WGS) entry which is preliminary data.</text>
</comment>
<evidence type="ECO:0000313" key="12">
    <source>
        <dbReference type="EMBL" id="MBE1605148.1"/>
    </source>
</evidence>
<reference evidence="12" key="1">
    <citation type="submission" date="2020-10" db="EMBL/GenBank/DDBJ databases">
        <title>Sequencing the genomes of 1000 actinobacteria strains.</title>
        <authorList>
            <person name="Klenk H.-P."/>
        </authorList>
    </citation>
    <scope>NUCLEOTIDE SEQUENCE</scope>
    <source>
        <strain evidence="12">DSM 45354</strain>
    </source>
</reference>
<feature type="domain" description="Glycosyltransferase 2-like" evidence="11">
    <location>
        <begin position="14"/>
        <end position="139"/>
    </location>
</feature>
<evidence type="ECO:0000256" key="8">
    <source>
        <dbReference type="ARBA" id="ARBA00040894"/>
    </source>
</evidence>
<keyword evidence="5" id="KW-0808">Transferase</keyword>
<dbReference type="EC" id="2.4.1.266" evidence="7"/>
<evidence type="ECO:0000256" key="5">
    <source>
        <dbReference type="ARBA" id="ARBA00022679"/>
    </source>
</evidence>
<dbReference type="Pfam" id="PF00535">
    <property type="entry name" value="Glycos_transf_2"/>
    <property type="match status" value="1"/>
</dbReference>
<comment type="catalytic activity">
    <reaction evidence="10">
        <text>an NDP-alpha-D-glucose + (2R)-3-phosphoglycerate = (2R)-2-O-(alpha-D-glucopyranosyl)-3-phospho-glycerate + a ribonucleoside 5'-diphosphate + H(+)</text>
        <dbReference type="Rhea" id="RHEA:47244"/>
        <dbReference type="ChEBI" id="CHEBI:15378"/>
        <dbReference type="ChEBI" id="CHEBI:57930"/>
        <dbReference type="ChEBI" id="CHEBI:58272"/>
        <dbReference type="ChEBI" id="CHEBI:62600"/>
        <dbReference type="ChEBI" id="CHEBI:76533"/>
        <dbReference type="EC" id="2.4.1.266"/>
    </reaction>
    <physiologicalReaction direction="left-to-right" evidence="10">
        <dbReference type="Rhea" id="RHEA:47245"/>
    </physiologicalReaction>
</comment>
<evidence type="ECO:0000256" key="3">
    <source>
        <dbReference type="ARBA" id="ARBA00006739"/>
    </source>
</evidence>
<keyword evidence="6" id="KW-0460">Magnesium</keyword>
<accession>A0A927RJ16</accession>
<dbReference type="PANTHER" id="PTHR48090:SF10">
    <property type="entry name" value="GLUCOSYL-3-PHOSPHOGLYCERATE SYNTHASE"/>
    <property type="match status" value="1"/>
</dbReference>
<dbReference type="EMBL" id="JADBEM010000001">
    <property type="protein sequence ID" value="MBE1605148.1"/>
    <property type="molecule type" value="Genomic_DNA"/>
</dbReference>